<keyword evidence="3" id="KW-1185">Reference proteome</keyword>
<dbReference type="Pfam" id="PF10691">
    <property type="entry name" value="DUF2497"/>
    <property type="match status" value="1"/>
</dbReference>
<dbReference type="Proteomes" id="UP001595420">
    <property type="component" value="Unassembled WGS sequence"/>
</dbReference>
<sequence length="201" mass="20749">MSGAGQPGRPGAGNDPAMDDILASIRRILNEDEAQEGAAKPTDPNAEFEPLDLTEAMLVAAPPAAEPAAAEEAEAEPGPEPEPEPAPVQAAAPELLSPPPPGPPPSPEPEPPMTVANVMSAAEGLIAPAVAAATTATLATLLRSVAEERAATVTRGGPSIEDVVREEIRPLLKAWLDQHLPPLVERLVRVEIERVIGRAAP</sequence>
<organism evidence="2 3">
    <name type="scientific">Falsiroseomonas tokyonensis</name>
    <dbReference type="NCBI Taxonomy" id="430521"/>
    <lineage>
        <taxon>Bacteria</taxon>
        <taxon>Pseudomonadati</taxon>
        <taxon>Pseudomonadota</taxon>
        <taxon>Alphaproteobacteria</taxon>
        <taxon>Acetobacterales</taxon>
        <taxon>Roseomonadaceae</taxon>
        <taxon>Falsiroseomonas</taxon>
    </lineage>
</organism>
<feature type="compositionally biased region" description="Gly residues" evidence="1">
    <location>
        <begin position="1"/>
        <end position="11"/>
    </location>
</feature>
<reference evidence="3" key="1">
    <citation type="journal article" date="2019" name="Int. J. Syst. Evol. Microbiol.">
        <title>The Global Catalogue of Microorganisms (GCM) 10K type strain sequencing project: providing services to taxonomists for standard genome sequencing and annotation.</title>
        <authorList>
            <consortium name="The Broad Institute Genomics Platform"/>
            <consortium name="The Broad Institute Genome Sequencing Center for Infectious Disease"/>
            <person name="Wu L."/>
            <person name="Ma J."/>
        </authorList>
    </citation>
    <scope>NUCLEOTIDE SEQUENCE [LARGE SCALE GENOMIC DNA]</scope>
    <source>
        <strain evidence="3">CGMCC 1.16855</strain>
    </source>
</reference>
<dbReference type="InterPro" id="IPR019632">
    <property type="entry name" value="DUF2497"/>
</dbReference>
<dbReference type="EMBL" id="JBHRSB010000006">
    <property type="protein sequence ID" value="MFC3002185.1"/>
    <property type="molecule type" value="Genomic_DNA"/>
</dbReference>
<accession>A0ABV7C1A9</accession>
<gene>
    <name evidence="2" type="ORF">ACFOD3_19950</name>
</gene>
<protein>
    <submittedName>
        <fullName evidence="2">DUF2497 domain-containing protein</fullName>
    </submittedName>
</protein>
<evidence type="ECO:0000313" key="3">
    <source>
        <dbReference type="Proteomes" id="UP001595420"/>
    </source>
</evidence>
<feature type="compositionally biased region" description="Acidic residues" evidence="1">
    <location>
        <begin position="69"/>
        <end position="83"/>
    </location>
</feature>
<name>A0ABV7C1A9_9PROT</name>
<dbReference type="RefSeq" id="WP_281419575.1">
    <property type="nucleotide sequence ID" value="NZ_JAFNJS010000006.1"/>
</dbReference>
<evidence type="ECO:0000313" key="2">
    <source>
        <dbReference type="EMBL" id="MFC3002185.1"/>
    </source>
</evidence>
<evidence type="ECO:0000256" key="1">
    <source>
        <dbReference type="SAM" id="MobiDB-lite"/>
    </source>
</evidence>
<proteinExistence type="predicted"/>
<feature type="compositionally biased region" description="Pro residues" evidence="1">
    <location>
        <begin position="96"/>
        <end position="112"/>
    </location>
</feature>
<feature type="region of interest" description="Disordered" evidence="1">
    <location>
        <begin position="1"/>
        <end position="114"/>
    </location>
</feature>
<comment type="caution">
    <text evidence="2">The sequence shown here is derived from an EMBL/GenBank/DDBJ whole genome shotgun (WGS) entry which is preliminary data.</text>
</comment>